<dbReference type="InterPro" id="IPR019845">
    <property type="entry name" value="Squalene/phytoene_synthase_CS"/>
</dbReference>
<dbReference type="GO" id="GO:0004311">
    <property type="term" value="F:geranylgeranyl diphosphate synthase activity"/>
    <property type="evidence" value="ECO:0007669"/>
    <property type="project" value="InterPro"/>
</dbReference>
<keyword evidence="3" id="KW-0808">Transferase</keyword>
<comment type="pathway">
    <text evidence="1">Carotenoid biosynthesis; phytoene biosynthesis.</text>
</comment>
<evidence type="ECO:0000313" key="7">
    <source>
        <dbReference type="EMBL" id="PSL51661.1"/>
    </source>
</evidence>
<evidence type="ECO:0000313" key="8">
    <source>
        <dbReference type="Proteomes" id="UP000241118"/>
    </source>
</evidence>
<evidence type="ECO:0000256" key="2">
    <source>
        <dbReference type="ARBA" id="ARBA00006251"/>
    </source>
</evidence>
<name>A0A2P8HZN8_SACCR</name>
<evidence type="ECO:0000256" key="1">
    <source>
        <dbReference type="ARBA" id="ARBA00004684"/>
    </source>
</evidence>
<dbReference type="Gene3D" id="1.10.600.10">
    <property type="entry name" value="Farnesyl Diphosphate Synthase"/>
    <property type="match status" value="1"/>
</dbReference>
<accession>A0A2P8HZN8</accession>
<keyword evidence="4" id="KW-0125">Carotenoid biosynthesis</keyword>
<organism evidence="7 8">
    <name type="scientific">Saccharothrix carnea</name>
    <dbReference type="NCBI Taxonomy" id="1280637"/>
    <lineage>
        <taxon>Bacteria</taxon>
        <taxon>Bacillati</taxon>
        <taxon>Actinomycetota</taxon>
        <taxon>Actinomycetes</taxon>
        <taxon>Pseudonocardiales</taxon>
        <taxon>Pseudonocardiaceae</taxon>
        <taxon>Saccharothrix</taxon>
    </lineage>
</organism>
<comment type="similarity">
    <text evidence="2">Belongs to the phytoene/squalene synthase family.</text>
</comment>
<dbReference type="SFLD" id="SFLDG01018">
    <property type="entry name" value="Squalene/Phytoene_Synthase_Lik"/>
    <property type="match status" value="1"/>
</dbReference>
<evidence type="ECO:0000256" key="6">
    <source>
        <dbReference type="SAM" id="MobiDB-lite"/>
    </source>
</evidence>
<comment type="cofactor">
    <cofactor evidence="5">
        <name>ATP</name>
        <dbReference type="ChEBI" id="CHEBI:30616"/>
    </cofactor>
</comment>
<dbReference type="SUPFAM" id="SSF48576">
    <property type="entry name" value="Terpenoid synthases"/>
    <property type="match status" value="1"/>
</dbReference>
<dbReference type="SFLD" id="SFLDS00005">
    <property type="entry name" value="Isoprenoid_Synthase_Type_I"/>
    <property type="match status" value="1"/>
</dbReference>
<feature type="region of interest" description="Disordered" evidence="6">
    <location>
        <begin position="1"/>
        <end position="21"/>
    </location>
</feature>
<dbReference type="PANTHER" id="PTHR31480">
    <property type="entry name" value="BIFUNCTIONAL LYCOPENE CYCLASE/PHYTOENE SYNTHASE"/>
    <property type="match status" value="1"/>
</dbReference>
<comment type="caution">
    <text evidence="7">The sequence shown here is derived from an EMBL/GenBank/DDBJ whole genome shotgun (WGS) entry which is preliminary data.</text>
</comment>
<dbReference type="Proteomes" id="UP000241118">
    <property type="component" value="Unassembled WGS sequence"/>
</dbReference>
<reference evidence="7 8" key="1">
    <citation type="submission" date="2018-03" db="EMBL/GenBank/DDBJ databases">
        <title>Genomic Encyclopedia of Type Strains, Phase III (KMG-III): the genomes of soil and plant-associated and newly described type strains.</title>
        <authorList>
            <person name="Whitman W."/>
        </authorList>
    </citation>
    <scope>NUCLEOTIDE SEQUENCE [LARGE SCALE GENOMIC DNA]</scope>
    <source>
        <strain evidence="7 8">CGMCC 4.7097</strain>
    </source>
</reference>
<dbReference type="InterPro" id="IPR044843">
    <property type="entry name" value="Trans_IPPS_bact-type"/>
</dbReference>
<gene>
    <name evidence="7" type="ORF">B0I31_11991</name>
</gene>
<dbReference type="PROSITE" id="PS01045">
    <property type="entry name" value="SQUALEN_PHYTOEN_SYN_2"/>
    <property type="match status" value="1"/>
</dbReference>
<evidence type="ECO:0000256" key="3">
    <source>
        <dbReference type="ARBA" id="ARBA00022679"/>
    </source>
</evidence>
<dbReference type="InterPro" id="IPR033904">
    <property type="entry name" value="Trans_IPPS_HH"/>
</dbReference>
<dbReference type="AlphaFoldDB" id="A0A2P8HZN8"/>
<keyword evidence="8" id="KW-1185">Reference proteome</keyword>
<protein>
    <submittedName>
        <fullName evidence="7">Phytoene synthase</fullName>
    </submittedName>
</protein>
<dbReference type="UniPathway" id="UPA00799"/>
<dbReference type="InterPro" id="IPR008949">
    <property type="entry name" value="Isoprenoid_synthase_dom_sf"/>
</dbReference>
<dbReference type="SFLD" id="SFLDG01212">
    <property type="entry name" value="Phytoene_synthase_like"/>
    <property type="match status" value="1"/>
</dbReference>
<dbReference type="EMBL" id="PYAX01000019">
    <property type="protein sequence ID" value="PSL51661.1"/>
    <property type="molecule type" value="Genomic_DNA"/>
</dbReference>
<dbReference type="GO" id="GO:0016117">
    <property type="term" value="P:carotenoid biosynthetic process"/>
    <property type="evidence" value="ECO:0007669"/>
    <property type="project" value="UniProtKB-KW"/>
</dbReference>
<dbReference type="GO" id="GO:0051996">
    <property type="term" value="F:squalene synthase [NAD(P)H] activity"/>
    <property type="evidence" value="ECO:0007669"/>
    <property type="project" value="InterPro"/>
</dbReference>
<dbReference type="FunFam" id="1.10.600.10:FF:000020">
    <property type="entry name" value="Phytoene synthase"/>
    <property type="match status" value="1"/>
</dbReference>
<dbReference type="CDD" id="cd00683">
    <property type="entry name" value="Trans_IPPS_HH"/>
    <property type="match status" value="1"/>
</dbReference>
<sequence length="336" mass="36745">MTSALVVRSPAGRLSVGAQPAPEGITHEMSADRELDAAGITGQLLREAYRRCRALNAEHGRTYFLATRMLSPEQRPAVHALYGFARWVDDIVDDVHGDPVRKAERLAAVEVALASALDRRTTSDPVLTALLDTARRYDIPDVHFRDFMASMRMDLTVTDYATRAELLRYVHGSAAVIGLQVLPVLGTVVPAEEAEPAAAALGIAFQLTNFIRDVGEDLDRGRVYLPADELAEFDVDRDRLVWARAAGRADDRVRAALRDQVGHARRAYAQARPGIAMLAPRSRPCVATAYRLYGRILDLVEEAGCDVLSRRVAVSNGRRLAVALPAFARAVLARTA</sequence>
<dbReference type="InterPro" id="IPR002060">
    <property type="entry name" value="Squ/phyt_synthse"/>
</dbReference>
<proteinExistence type="inferred from homology"/>
<dbReference type="Pfam" id="PF00494">
    <property type="entry name" value="SQS_PSY"/>
    <property type="match status" value="1"/>
</dbReference>
<evidence type="ECO:0000256" key="5">
    <source>
        <dbReference type="ARBA" id="ARBA00053028"/>
    </source>
</evidence>
<evidence type="ECO:0000256" key="4">
    <source>
        <dbReference type="ARBA" id="ARBA00022746"/>
    </source>
</evidence>